<comment type="caution">
    <text evidence="3">The sequence shown here is derived from an EMBL/GenBank/DDBJ whole genome shotgun (WGS) entry which is preliminary data.</text>
</comment>
<dbReference type="PANTHER" id="PTHR21666:SF270">
    <property type="entry name" value="MUREIN HYDROLASE ACTIVATOR ENVC"/>
    <property type="match status" value="1"/>
</dbReference>
<evidence type="ECO:0000259" key="2">
    <source>
        <dbReference type="Pfam" id="PF01551"/>
    </source>
</evidence>
<keyword evidence="1" id="KW-0472">Membrane</keyword>
<dbReference type="Proteomes" id="UP000614469">
    <property type="component" value="Unassembled WGS sequence"/>
</dbReference>
<name>A0A8J6NKS6_9CHLR</name>
<feature type="transmembrane region" description="Helical" evidence="1">
    <location>
        <begin position="12"/>
        <end position="34"/>
    </location>
</feature>
<keyword evidence="1" id="KW-0812">Transmembrane</keyword>
<reference evidence="3 4" key="1">
    <citation type="submission" date="2020-08" db="EMBL/GenBank/DDBJ databases">
        <title>Bridging the membrane lipid divide: bacteria of the FCB group superphylum have the potential to synthesize archaeal ether lipids.</title>
        <authorList>
            <person name="Villanueva L."/>
            <person name="Von Meijenfeldt F.A.B."/>
            <person name="Westbye A.B."/>
            <person name="Yadav S."/>
            <person name="Hopmans E.C."/>
            <person name="Dutilh B.E."/>
            <person name="Sinninghe Damste J.S."/>
        </authorList>
    </citation>
    <scope>NUCLEOTIDE SEQUENCE [LARGE SCALE GENOMIC DNA]</scope>
    <source>
        <strain evidence="3">NIOZ-UU36</strain>
    </source>
</reference>
<dbReference type="CDD" id="cd12797">
    <property type="entry name" value="M23_peptidase"/>
    <property type="match status" value="1"/>
</dbReference>
<dbReference type="InterPro" id="IPR016047">
    <property type="entry name" value="M23ase_b-sheet_dom"/>
</dbReference>
<evidence type="ECO:0000313" key="4">
    <source>
        <dbReference type="Proteomes" id="UP000614469"/>
    </source>
</evidence>
<dbReference type="Gene3D" id="2.70.70.10">
    <property type="entry name" value="Glucose Permease (Domain IIA)"/>
    <property type="match status" value="1"/>
</dbReference>
<dbReference type="PANTHER" id="PTHR21666">
    <property type="entry name" value="PEPTIDASE-RELATED"/>
    <property type="match status" value="1"/>
</dbReference>
<keyword evidence="1" id="KW-1133">Transmembrane helix</keyword>
<dbReference type="GO" id="GO:0004222">
    <property type="term" value="F:metalloendopeptidase activity"/>
    <property type="evidence" value="ECO:0007669"/>
    <property type="project" value="TreeGrafter"/>
</dbReference>
<accession>A0A8J6NKS6</accession>
<dbReference type="AlphaFoldDB" id="A0A8J6NKS6"/>
<dbReference type="Pfam" id="PF01551">
    <property type="entry name" value="Peptidase_M23"/>
    <property type="match status" value="1"/>
</dbReference>
<evidence type="ECO:0000256" key="1">
    <source>
        <dbReference type="SAM" id="Phobius"/>
    </source>
</evidence>
<gene>
    <name evidence="3" type="ORF">H8E29_04835</name>
</gene>
<organism evidence="3 4">
    <name type="scientific">Candidatus Desulfolinea nitratireducens</name>
    <dbReference type="NCBI Taxonomy" id="2841698"/>
    <lineage>
        <taxon>Bacteria</taxon>
        <taxon>Bacillati</taxon>
        <taxon>Chloroflexota</taxon>
        <taxon>Anaerolineae</taxon>
        <taxon>Anaerolineales</taxon>
        <taxon>Anaerolineales incertae sedis</taxon>
        <taxon>Candidatus Desulfolinea</taxon>
    </lineage>
</organism>
<feature type="domain" description="M23ase beta-sheet core" evidence="2">
    <location>
        <begin position="119"/>
        <end position="212"/>
    </location>
</feature>
<evidence type="ECO:0000313" key="3">
    <source>
        <dbReference type="EMBL" id="MBC8334569.1"/>
    </source>
</evidence>
<dbReference type="EMBL" id="JACNJN010000072">
    <property type="protein sequence ID" value="MBC8334569.1"/>
    <property type="molecule type" value="Genomic_DNA"/>
</dbReference>
<protein>
    <submittedName>
        <fullName evidence="3">M23 family metallopeptidase</fullName>
    </submittedName>
</protein>
<dbReference type="InterPro" id="IPR011055">
    <property type="entry name" value="Dup_hybrid_motif"/>
</dbReference>
<sequence>MKGLLKITGGAIALPFLCGIVFVVAYVVMVGVAIPQLPSWAQPSLTKWLLDIPQDSDNYDAPAWNEYDPTRAFSGTWTDYIGLDAEIIGIPLWGPLTKWGEVYEKPLLGCTYHDSNYSSHTGVDFPVDVGTPLHAVLSGEVVWAGMNGPWGRLVVIENNGYQVWLAHFSEIYVEEGQIIERGDILGLSGGDPADPGSGNSSGPHLHYGIKQRDGDDYWWVNPNQFFTSDDYLPWGCSD</sequence>
<proteinExistence type="predicted"/>
<dbReference type="SUPFAM" id="SSF51261">
    <property type="entry name" value="Duplicated hybrid motif"/>
    <property type="match status" value="1"/>
</dbReference>
<dbReference type="InterPro" id="IPR050570">
    <property type="entry name" value="Cell_wall_metabolism_enzyme"/>
</dbReference>